<dbReference type="Proteomes" id="UP000316621">
    <property type="component" value="Chromosome 1"/>
</dbReference>
<dbReference type="PROSITE" id="PS00940">
    <property type="entry name" value="GAMMA_THIONIN"/>
    <property type="match status" value="1"/>
</dbReference>
<dbReference type="InterPro" id="IPR036574">
    <property type="entry name" value="Scorpion_toxin-like_sf"/>
</dbReference>
<dbReference type="SUPFAM" id="SSF57095">
    <property type="entry name" value="Scorpion toxin-like"/>
    <property type="match status" value="1"/>
</dbReference>
<dbReference type="CDD" id="cd00107">
    <property type="entry name" value="Knot1"/>
    <property type="match status" value="1"/>
</dbReference>
<dbReference type="InterPro" id="IPR003614">
    <property type="entry name" value="Knottins"/>
</dbReference>
<evidence type="ECO:0000256" key="1">
    <source>
        <dbReference type="ARBA" id="ARBA00022729"/>
    </source>
</evidence>
<dbReference type="OrthoDB" id="683455at2759"/>
<name>A0A4Y7I988_PAPSO</name>
<dbReference type="Gramene" id="RZC45394">
    <property type="protein sequence ID" value="RZC45394"/>
    <property type="gene ID" value="C5167_038350"/>
</dbReference>
<feature type="domain" description="Knottins-like" evidence="4">
    <location>
        <begin position="40"/>
        <end position="85"/>
    </location>
</feature>
<gene>
    <name evidence="5" type="ORF">C5167_038350</name>
</gene>
<accession>A0A4Y7I988</accession>
<evidence type="ECO:0000313" key="5">
    <source>
        <dbReference type="EMBL" id="RZC45394.1"/>
    </source>
</evidence>
<dbReference type="Gene3D" id="3.30.30.10">
    <property type="entry name" value="Knottin, scorpion toxin-like"/>
    <property type="match status" value="1"/>
</dbReference>
<reference evidence="5 6" key="1">
    <citation type="journal article" date="2018" name="Science">
        <title>The opium poppy genome and morphinan production.</title>
        <authorList>
            <person name="Guo L."/>
            <person name="Winzer T."/>
            <person name="Yang X."/>
            <person name="Li Y."/>
            <person name="Ning Z."/>
            <person name="He Z."/>
            <person name="Teodor R."/>
            <person name="Lu Y."/>
            <person name="Bowser T.A."/>
            <person name="Graham I.A."/>
            <person name="Ye K."/>
        </authorList>
    </citation>
    <scope>NUCLEOTIDE SEQUENCE [LARGE SCALE GENOMIC DNA]</scope>
    <source>
        <strain evidence="6">cv. HN1</strain>
        <tissue evidence="5">Leaves</tissue>
    </source>
</reference>
<evidence type="ECO:0000313" key="6">
    <source>
        <dbReference type="Proteomes" id="UP000316621"/>
    </source>
</evidence>
<organism evidence="5 6">
    <name type="scientific">Papaver somniferum</name>
    <name type="common">Opium poppy</name>
    <dbReference type="NCBI Taxonomy" id="3469"/>
    <lineage>
        <taxon>Eukaryota</taxon>
        <taxon>Viridiplantae</taxon>
        <taxon>Streptophyta</taxon>
        <taxon>Embryophyta</taxon>
        <taxon>Tracheophyta</taxon>
        <taxon>Spermatophyta</taxon>
        <taxon>Magnoliopsida</taxon>
        <taxon>Ranunculales</taxon>
        <taxon>Papaveraceae</taxon>
        <taxon>Papaveroideae</taxon>
        <taxon>Papaver</taxon>
    </lineage>
</organism>
<keyword evidence="2" id="KW-1015">Disulfide bond</keyword>
<feature type="signal peptide" evidence="3">
    <location>
        <begin position="1"/>
        <end position="34"/>
    </location>
</feature>
<feature type="chain" id="PRO_5021342830" description="Knottins-like domain-containing protein" evidence="3">
    <location>
        <begin position="35"/>
        <end position="86"/>
    </location>
</feature>
<proteinExistence type="predicted"/>
<protein>
    <recommendedName>
        <fullName evidence="4">Knottins-like domain-containing protein</fullName>
    </recommendedName>
</protein>
<dbReference type="InterPro" id="IPR008176">
    <property type="entry name" value="Defensin_plant"/>
</dbReference>
<dbReference type="EMBL" id="CM010715">
    <property type="protein sequence ID" value="RZC45394.1"/>
    <property type="molecule type" value="Genomic_DNA"/>
</dbReference>
<evidence type="ECO:0000256" key="2">
    <source>
        <dbReference type="ARBA" id="ARBA00023157"/>
    </source>
</evidence>
<dbReference type="GO" id="GO:0006952">
    <property type="term" value="P:defense response"/>
    <property type="evidence" value="ECO:0007669"/>
    <property type="project" value="InterPro"/>
</dbReference>
<evidence type="ECO:0000259" key="4">
    <source>
        <dbReference type="SMART" id="SM00505"/>
    </source>
</evidence>
<dbReference type="PANTHER" id="PTHR33147:SF39">
    <property type="entry name" value="DRO1 PROTEIN-RELATED"/>
    <property type="match status" value="1"/>
</dbReference>
<dbReference type="PANTHER" id="PTHR33147">
    <property type="entry name" value="DEFENSIN-LIKE PROTEIN 1"/>
    <property type="match status" value="1"/>
</dbReference>
<dbReference type="PRINTS" id="PR00288">
    <property type="entry name" value="PUROTHIONIN"/>
</dbReference>
<keyword evidence="6" id="KW-1185">Reference proteome</keyword>
<keyword evidence="1 3" id="KW-0732">Signal</keyword>
<dbReference type="Pfam" id="PF00304">
    <property type="entry name" value="Gamma-thionin"/>
    <property type="match status" value="1"/>
</dbReference>
<sequence length="86" mass="9878">MKSGIRTKSVIGSVFFFMLLLLTFQEAMVMRVDGARTNRMCDSKSHKFRGLCVSDTNCRNVCQTERFSDGHCRGARRRCYCQNPCI</sequence>
<dbReference type="SMART" id="SM00505">
    <property type="entry name" value="Knot1"/>
    <property type="match status" value="1"/>
</dbReference>
<evidence type="ECO:0000256" key="3">
    <source>
        <dbReference type="SAM" id="SignalP"/>
    </source>
</evidence>
<dbReference type="AlphaFoldDB" id="A0A4Y7I988"/>
<dbReference type="STRING" id="3469.A0A4Y7I988"/>
<dbReference type="OMA" id="FISETAW"/>